<dbReference type="AlphaFoldDB" id="A0A7W3YF70"/>
<gene>
    <name evidence="1" type="ORF">H4F99_10275</name>
</gene>
<name>A0A7W3YF70_9GAMM</name>
<sequence>MRGAWLLLFTGVLLLVGCRADVASPGPDGRWALAVVGDSDSHGYQDSVHFPPSGGLRGGAYHAVSFNWHELVGRLRGEEVDTGVRGIRGTRGRIARVLNAVGIPSRSPRKDDRAYNFAVTGAGCGDLLEGHREVRSLVAMMDADPARWRRGVVVFRIGVKDFGMGSELRALARDPRDPTLVPVIDACIEAIARSVALIHETHPDTRIVLVGIFDNTHWARYFDEGWTGAEHARVATALDRFDSGLDRMAAADPRIAFFDDRAWFHAQFGGEIVDGQAVYHDVSLPGGVRVDNSIGNAPTHATLADGHAGTVWNARWANALLGLVRDTWHLPSTPITDDEIGDLVASSRH</sequence>
<dbReference type="SUPFAM" id="SSF52266">
    <property type="entry name" value="SGNH hydrolase"/>
    <property type="match status" value="1"/>
</dbReference>
<protein>
    <submittedName>
        <fullName evidence="1">SGNH/GDSL hydrolase family protein</fullName>
    </submittedName>
</protein>
<keyword evidence="1" id="KW-0378">Hydrolase</keyword>
<evidence type="ECO:0000313" key="1">
    <source>
        <dbReference type="EMBL" id="MBB1088877.1"/>
    </source>
</evidence>
<reference evidence="1 2" key="1">
    <citation type="submission" date="2020-07" db="EMBL/GenBank/DDBJ databases">
        <authorList>
            <person name="Xu S."/>
            <person name="Li A."/>
        </authorList>
    </citation>
    <scope>NUCLEOTIDE SEQUENCE [LARGE SCALE GENOMIC DNA]</scope>
    <source>
        <strain evidence="1 2">SG-8</strain>
    </source>
</reference>
<comment type="caution">
    <text evidence="1">The sequence shown here is derived from an EMBL/GenBank/DDBJ whole genome shotgun (WGS) entry which is preliminary data.</text>
</comment>
<dbReference type="Proteomes" id="UP000552587">
    <property type="component" value="Unassembled WGS sequence"/>
</dbReference>
<keyword evidence="2" id="KW-1185">Reference proteome</keyword>
<organism evidence="1 2">
    <name type="scientific">Marilutibacter penaei</name>
    <dbReference type="NCBI Taxonomy" id="2759900"/>
    <lineage>
        <taxon>Bacteria</taxon>
        <taxon>Pseudomonadati</taxon>
        <taxon>Pseudomonadota</taxon>
        <taxon>Gammaproteobacteria</taxon>
        <taxon>Lysobacterales</taxon>
        <taxon>Lysobacteraceae</taxon>
        <taxon>Marilutibacter</taxon>
    </lineage>
</organism>
<dbReference type="Gene3D" id="3.40.50.1110">
    <property type="entry name" value="SGNH hydrolase"/>
    <property type="match status" value="1"/>
</dbReference>
<dbReference type="RefSeq" id="WP_182669643.1">
    <property type="nucleotide sequence ID" value="NZ_JACHTE010000006.1"/>
</dbReference>
<dbReference type="InterPro" id="IPR036514">
    <property type="entry name" value="SGNH_hydro_sf"/>
</dbReference>
<dbReference type="GO" id="GO:0016788">
    <property type="term" value="F:hydrolase activity, acting on ester bonds"/>
    <property type="evidence" value="ECO:0007669"/>
    <property type="project" value="UniProtKB-ARBA"/>
</dbReference>
<dbReference type="EMBL" id="JACHTE010000006">
    <property type="protein sequence ID" value="MBB1088877.1"/>
    <property type="molecule type" value="Genomic_DNA"/>
</dbReference>
<evidence type="ECO:0000313" key="2">
    <source>
        <dbReference type="Proteomes" id="UP000552587"/>
    </source>
</evidence>
<dbReference type="PROSITE" id="PS51257">
    <property type="entry name" value="PROKAR_LIPOPROTEIN"/>
    <property type="match status" value="1"/>
</dbReference>
<proteinExistence type="predicted"/>
<accession>A0A7W3YF70</accession>